<dbReference type="PROSITE" id="PS50097">
    <property type="entry name" value="BTB"/>
    <property type="match status" value="1"/>
</dbReference>
<accession>A0A183BSC3</accession>
<dbReference type="PANTHER" id="PTHR22744:SF14">
    <property type="entry name" value="BTB DOMAIN-CONTAINING PROTEIN-RELATED"/>
    <property type="match status" value="1"/>
</dbReference>
<reference evidence="2" key="1">
    <citation type="submission" date="2013-12" db="EMBL/GenBank/DDBJ databases">
        <authorList>
            <person name="Aslett M."/>
        </authorList>
    </citation>
    <scope>NUCLEOTIDE SEQUENCE [LARGE SCALE GENOMIC DNA]</scope>
    <source>
        <strain evidence="2">Lindley</strain>
    </source>
</reference>
<dbReference type="InterPro" id="IPR000210">
    <property type="entry name" value="BTB/POZ_dom"/>
</dbReference>
<dbReference type="InterPro" id="IPR011333">
    <property type="entry name" value="SKP1/BTB/POZ_sf"/>
</dbReference>
<feature type="domain" description="BTB" evidence="1">
    <location>
        <begin position="46"/>
        <end position="97"/>
    </location>
</feature>
<evidence type="ECO:0000313" key="3">
    <source>
        <dbReference type="WBParaSite" id="GPLIN_000350900"/>
    </source>
</evidence>
<dbReference type="AlphaFoldDB" id="A0A183BSC3"/>
<reference evidence="3" key="3">
    <citation type="submission" date="2016-06" db="UniProtKB">
        <authorList>
            <consortium name="WormBaseParasite"/>
        </authorList>
    </citation>
    <scope>IDENTIFICATION</scope>
</reference>
<dbReference type="Proteomes" id="UP000050741">
    <property type="component" value="Unassembled WGS sequence"/>
</dbReference>
<keyword evidence="2" id="KW-1185">Reference proteome</keyword>
<evidence type="ECO:0000259" key="1">
    <source>
        <dbReference type="PROSITE" id="PS50097"/>
    </source>
</evidence>
<protein>
    <submittedName>
        <fullName evidence="3">BTB domain-containing protein</fullName>
    </submittedName>
</protein>
<sequence length="189" mass="21585">MDPKNGLYDEEDVVTFKAEIVAEEPNGMAAVRLEDVLLVNGQLVNLLAGHSKFFRTLFFGENTEEMPKVQIDAVPDVVANFERLIATIESQRVELDDNCVEGILLLANRFLLGSIENRCVDFLLKKSKKTAICKFRIAHQCGIIGMKKKILNEMTKEDFAWQNYFNNFSEMNKLGDGEIKELQERHQEI</sequence>
<dbReference type="Pfam" id="PF00651">
    <property type="entry name" value="BTB"/>
    <property type="match status" value="1"/>
</dbReference>
<dbReference type="PANTHER" id="PTHR22744">
    <property type="entry name" value="HELIX LOOP HELIX PROTEIN 21-RELATED"/>
    <property type="match status" value="1"/>
</dbReference>
<dbReference type="SMART" id="SM00225">
    <property type="entry name" value="BTB"/>
    <property type="match status" value="1"/>
</dbReference>
<dbReference type="Gene3D" id="3.30.710.10">
    <property type="entry name" value="Potassium Channel Kv1.1, Chain A"/>
    <property type="match status" value="1"/>
</dbReference>
<organism evidence="2 3">
    <name type="scientific">Globodera pallida</name>
    <name type="common">Potato cyst nematode worm</name>
    <name type="synonym">Heterodera pallida</name>
    <dbReference type="NCBI Taxonomy" id="36090"/>
    <lineage>
        <taxon>Eukaryota</taxon>
        <taxon>Metazoa</taxon>
        <taxon>Ecdysozoa</taxon>
        <taxon>Nematoda</taxon>
        <taxon>Chromadorea</taxon>
        <taxon>Rhabditida</taxon>
        <taxon>Tylenchina</taxon>
        <taxon>Tylenchomorpha</taxon>
        <taxon>Tylenchoidea</taxon>
        <taxon>Heteroderidae</taxon>
        <taxon>Heteroderinae</taxon>
        <taxon>Globodera</taxon>
    </lineage>
</organism>
<name>A0A183BSC3_GLOPA</name>
<reference evidence="2" key="2">
    <citation type="submission" date="2014-05" db="EMBL/GenBank/DDBJ databases">
        <title>The genome and life-stage specific transcriptomes of Globodera pallida elucidate key aspects of plant parasitism by a cyst nematode.</title>
        <authorList>
            <person name="Cotton J.A."/>
            <person name="Lilley C.J."/>
            <person name="Jones L.M."/>
            <person name="Kikuchi T."/>
            <person name="Reid A.J."/>
            <person name="Thorpe P."/>
            <person name="Tsai I.J."/>
            <person name="Beasley H."/>
            <person name="Blok V."/>
            <person name="Cock P.J.A."/>
            <person name="Van den Akker S.E."/>
            <person name="Holroyd N."/>
            <person name="Hunt M."/>
            <person name="Mantelin S."/>
            <person name="Naghra H."/>
            <person name="Pain A."/>
            <person name="Palomares-Rius J.E."/>
            <person name="Zarowiecki M."/>
            <person name="Berriman M."/>
            <person name="Jones J.T."/>
            <person name="Urwin P.E."/>
        </authorList>
    </citation>
    <scope>NUCLEOTIDE SEQUENCE [LARGE SCALE GENOMIC DNA]</scope>
    <source>
        <strain evidence="2">Lindley</strain>
    </source>
</reference>
<dbReference type="WBParaSite" id="GPLIN_000350900">
    <property type="protein sequence ID" value="GPLIN_000350900"/>
    <property type="gene ID" value="GPLIN_000350900"/>
</dbReference>
<evidence type="ECO:0000313" key="2">
    <source>
        <dbReference type="Proteomes" id="UP000050741"/>
    </source>
</evidence>
<dbReference type="SUPFAM" id="SSF54695">
    <property type="entry name" value="POZ domain"/>
    <property type="match status" value="1"/>
</dbReference>
<proteinExistence type="predicted"/>